<reference evidence="2 3" key="1">
    <citation type="submission" date="2019-08" db="EMBL/GenBank/DDBJ databases">
        <authorList>
            <person name="Guy L."/>
        </authorList>
    </citation>
    <scope>NUCLEOTIDE SEQUENCE [LARGE SCALE GENOMIC DNA]</scope>
    <source>
        <strain evidence="2 3">SGT-108</strain>
    </source>
</reference>
<proteinExistence type="predicted"/>
<keyword evidence="3" id="KW-1185">Reference proteome</keyword>
<sequence>MKLKTIIGGVFALMLGMGGTAFAAGDYYPPERLHCKADAMGKVVCTDFNRQYLVESTHTANLPTGKDLVFVFASGTAFSTDQNEWSVFYTYKDPDSRNVRLKTVNTSIKPSFTAGSWTKFKDFYTCTTGYMSCPLTNLPARS</sequence>
<keyword evidence="1" id="KW-0732">Signal</keyword>
<evidence type="ECO:0000256" key="1">
    <source>
        <dbReference type="SAM" id="SignalP"/>
    </source>
</evidence>
<protein>
    <submittedName>
        <fullName evidence="2">Uncharacterized protein</fullName>
    </submittedName>
</protein>
<dbReference type="KEGG" id="asip:AQUSIP_19190"/>
<accession>A0A5E4PJI9</accession>
<name>A0A5E4PJI9_9COXI</name>
<dbReference type="EMBL" id="LR699119">
    <property type="protein sequence ID" value="VVC76597.1"/>
    <property type="molecule type" value="Genomic_DNA"/>
</dbReference>
<dbReference type="Proteomes" id="UP000324194">
    <property type="component" value="Chromosome 1"/>
</dbReference>
<evidence type="ECO:0000313" key="2">
    <source>
        <dbReference type="EMBL" id="VVC76597.1"/>
    </source>
</evidence>
<gene>
    <name evidence="2" type="ORF">AQUSIP_19190</name>
</gene>
<dbReference type="RefSeq" id="WP_148339904.1">
    <property type="nucleotide sequence ID" value="NZ_LR699119.1"/>
</dbReference>
<feature type="chain" id="PRO_5022949611" evidence="1">
    <location>
        <begin position="24"/>
        <end position="142"/>
    </location>
</feature>
<organism evidence="2 3">
    <name type="scientific">Aquicella siphonis</name>
    <dbReference type="NCBI Taxonomy" id="254247"/>
    <lineage>
        <taxon>Bacteria</taxon>
        <taxon>Pseudomonadati</taxon>
        <taxon>Pseudomonadota</taxon>
        <taxon>Gammaproteobacteria</taxon>
        <taxon>Legionellales</taxon>
        <taxon>Coxiellaceae</taxon>
        <taxon>Aquicella</taxon>
    </lineage>
</organism>
<evidence type="ECO:0000313" key="3">
    <source>
        <dbReference type="Proteomes" id="UP000324194"/>
    </source>
</evidence>
<dbReference type="OrthoDB" id="9952742at2"/>
<dbReference type="AlphaFoldDB" id="A0A5E4PJI9"/>
<feature type="signal peptide" evidence="1">
    <location>
        <begin position="1"/>
        <end position="23"/>
    </location>
</feature>